<organism evidence="1 2">
    <name type="scientific">Suillus luteus UH-Slu-Lm8-n1</name>
    <dbReference type="NCBI Taxonomy" id="930992"/>
    <lineage>
        <taxon>Eukaryota</taxon>
        <taxon>Fungi</taxon>
        <taxon>Dikarya</taxon>
        <taxon>Basidiomycota</taxon>
        <taxon>Agaricomycotina</taxon>
        <taxon>Agaricomycetes</taxon>
        <taxon>Agaricomycetidae</taxon>
        <taxon>Boletales</taxon>
        <taxon>Suillineae</taxon>
        <taxon>Suillaceae</taxon>
        <taxon>Suillus</taxon>
    </lineage>
</organism>
<protein>
    <submittedName>
        <fullName evidence="1">Uncharacterized protein</fullName>
    </submittedName>
</protein>
<keyword evidence="2" id="KW-1185">Reference proteome</keyword>
<dbReference type="AlphaFoldDB" id="A0A0C9ZXQ6"/>
<reference evidence="2" key="2">
    <citation type="submission" date="2015-01" db="EMBL/GenBank/DDBJ databases">
        <title>Evolutionary Origins and Diversification of the Mycorrhizal Mutualists.</title>
        <authorList>
            <consortium name="DOE Joint Genome Institute"/>
            <consortium name="Mycorrhizal Genomics Consortium"/>
            <person name="Kohler A."/>
            <person name="Kuo A."/>
            <person name="Nagy L.G."/>
            <person name="Floudas D."/>
            <person name="Copeland A."/>
            <person name="Barry K.W."/>
            <person name="Cichocki N."/>
            <person name="Veneault-Fourrey C."/>
            <person name="LaButti K."/>
            <person name="Lindquist E.A."/>
            <person name="Lipzen A."/>
            <person name="Lundell T."/>
            <person name="Morin E."/>
            <person name="Murat C."/>
            <person name="Riley R."/>
            <person name="Ohm R."/>
            <person name="Sun H."/>
            <person name="Tunlid A."/>
            <person name="Henrissat B."/>
            <person name="Grigoriev I.V."/>
            <person name="Hibbett D.S."/>
            <person name="Martin F."/>
        </authorList>
    </citation>
    <scope>NUCLEOTIDE SEQUENCE [LARGE SCALE GENOMIC DNA]</scope>
    <source>
        <strain evidence="2">UH-Slu-Lm8-n1</strain>
    </source>
</reference>
<gene>
    <name evidence="1" type="ORF">CY34DRAFT_12341</name>
</gene>
<dbReference type="OrthoDB" id="2710812at2759"/>
<evidence type="ECO:0000313" key="2">
    <source>
        <dbReference type="Proteomes" id="UP000054485"/>
    </source>
</evidence>
<accession>A0A0C9ZXQ6</accession>
<reference evidence="1 2" key="1">
    <citation type="submission" date="2014-04" db="EMBL/GenBank/DDBJ databases">
        <authorList>
            <consortium name="DOE Joint Genome Institute"/>
            <person name="Kuo A."/>
            <person name="Ruytinx J."/>
            <person name="Rineau F."/>
            <person name="Colpaert J."/>
            <person name="Kohler A."/>
            <person name="Nagy L.G."/>
            <person name="Floudas D."/>
            <person name="Copeland A."/>
            <person name="Barry K.W."/>
            <person name="Cichocki N."/>
            <person name="Veneault-Fourrey C."/>
            <person name="LaButti K."/>
            <person name="Lindquist E.A."/>
            <person name="Lipzen A."/>
            <person name="Lundell T."/>
            <person name="Morin E."/>
            <person name="Murat C."/>
            <person name="Sun H."/>
            <person name="Tunlid A."/>
            <person name="Henrissat B."/>
            <person name="Grigoriev I.V."/>
            <person name="Hibbett D.S."/>
            <person name="Martin F."/>
            <person name="Nordberg H.P."/>
            <person name="Cantor M.N."/>
            <person name="Hua S.X."/>
        </authorList>
    </citation>
    <scope>NUCLEOTIDE SEQUENCE [LARGE SCALE GENOMIC DNA]</scope>
    <source>
        <strain evidence="1 2">UH-Slu-Lm8-n1</strain>
    </source>
</reference>
<name>A0A0C9ZXQ6_9AGAM</name>
<sequence>MPLAYEILHEIFNFVYIDSNPLTFMALLELNKAYSDIALTILGVQWMDDGTIVCSTFLQHQN</sequence>
<dbReference type="Proteomes" id="UP000054485">
    <property type="component" value="Unassembled WGS sequence"/>
</dbReference>
<dbReference type="InParanoid" id="A0A0C9ZXQ6"/>
<evidence type="ECO:0000313" key="1">
    <source>
        <dbReference type="EMBL" id="KIK42495.1"/>
    </source>
</evidence>
<dbReference type="EMBL" id="KN835237">
    <property type="protein sequence ID" value="KIK42495.1"/>
    <property type="molecule type" value="Genomic_DNA"/>
</dbReference>
<dbReference type="HOGENOM" id="CLU_2905648_0_0_1"/>
<proteinExistence type="predicted"/>